<evidence type="ECO:0000313" key="1">
    <source>
        <dbReference type="EMBL" id="CAF1327758.1"/>
    </source>
</evidence>
<comment type="caution">
    <text evidence="1">The sequence shown here is derived from an EMBL/GenBank/DDBJ whole genome shotgun (WGS) entry which is preliminary data.</text>
</comment>
<sequence>MIGYKITCILNQQTRGEVQTNLRLEFDSDPDNRMVYMIVAEVAATSTHSRHMIVQVIYKDEMVFDQNKLQKAFDFGGKITRKKIHFNWKFNQALRINRKVIEYGSLNGIPRHVEALWKQVQPLAGSTTSETNDDQGQLVELLRRLKSKMMSTDGTIVHLNHDIKLLNERLGLGCRIHRLGYRLPNIGNLQGSGSSIVRDLEPGKLFVGDKHFDIKIRTKHGASIKQLTHMANNNWIDQHFNRSSHAIISIGSIDMKHINSDKAIELLNQLIQTLKRKHQHIKPT</sequence>
<gene>
    <name evidence="1" type="ORF">GPM918_LOCUS29794</name>
    <name evidence="2" type="ORF">SRO942_LOCUS30387</name>
</gene>
<dbReference type="AlphaFoldDB" id="A0A815FN04"/>
<proteinExistence type="predicted"/>
<reference evidence="1" key="1">
    <citation type="submission" date="2021-02" db="EMBL/GenBank/DDBJ databases">
        <authorList>
            <person name="Nowell W R."/>
        </authorList>
    </citation>
    <scope>NUCLEOTIDE SEQUENCE</scope>
</reference>
<evidence type="ECO:0000313" key="2">
    <source>
        <dbReference type="EMBL" id="CAF4178792.1"/>
    </source>
</evidence>
<dbReference type="EMBL" id="CAJOBC010051338">
    <property type="protein sequence ID" value="CAF4178792.1"/>
    <property type="molecule type" value="Genomic_DNA"/>
</dbReference>
<name>A0A815FN04_9BILA</name>
<organism evidence="1 3">
    <name type="scientific">Didymodactylos carnosus</name>
    <dbReference type="NCBI Taxonomy" id="1234261"/>
    <lineage>
        <taxon>Eukaryota</taxon>
        <taxon>Metazoa</taxon>
        <taxon>Spiralia</taxon>
        <taxon>Gnathifera</taxon>
        <taxon>Rotifera</taxon>
        <taxon>Eurotatoria</taxon>
        <taxon>Bdelloidea</taxon>
        <taxon>Philodinida</taxon>
        <taxon>Philodinidae</taxon>
        <taxon>Didymodactylos</taxon>
    </lineage>
</organism>
<evidence type="ECO:0000313" key="3">
    <source>
        <dbReference type="Proteomes" id="UP000663829"/>
    </source>
</evidence>
<protein>
    <submittedName>
        <fullName evidence="1">Uncharacterized protein</fullName>
    </submittedName>
</protein>
<feature type="non-terminal residue" evidence="1">
    <location>
        <position position="284"/>
    </location>
</feature>
<dbReference type="Proteomes" id="UP000681722">
    <property type="component" value="Unassembled WGS sequence"/>
</dbReference>
<dbReference type="Proteomes" id="UP000663829">
    <property type="component" value="Unassembled WGS sequence"/>
</dbReference>
<accession>A0A815FN04</accession>
<keyword evidence="3" id="KW-1185">Reference proteome</keyword>
<dbReference type="EMBL" id="CAJNOQ010013738">
    <property type="protein sequence ID" value="CAF1327758.1"/>
    <property type="molecule type" value="Genomic_DNA"/>
</dbReference>